<keyword evidence="1" id="KW-0472">Membrane</keyword>
<comment type="caution">
    <text evidence="2">The sequence shown here is derived from an EMBL/GenBank/DDBJ whole genome shotgun (WGS) entry which is preliminary data.</text>
</comment>
<keyword evidence="1" id="KW-0812">Transmembrane</keyword>
<evidence type="ECO:0000256" key="1">
    <source>
        <dbReference type="SAM" id="Phobius"/>
    </source>
</evidence>
<accession>A0A3M6VUG5</accession>
<dbReference type="AlphaFoldDB" id="A0A3M6VUG5"/>
<organism evidence="2 3">
    <name type="scientific">Peronospora effusa</name>
    <dbReference type="NCBI Taxonomy" id="542832"/>
    <lineage>
        <taxon>Eukaryota</taxon>
        <taxon>Sar</taxon>
        <taxon>Stramenopiles</taxon>
        <taxon>Oomycota</taxon>
        <taxon>Peronosporomycetes</taxon>
        <taxon>Peronosporales</taxon>
        <taxon>Peronosporaceae</taxon>
        <taxon>Peronospora</taxon>
    </lineage>
</organism>
<keyword evidence="1" id="KW-1133">Transmembrane helix</keyword>
<dbReference type="OrthoDB" id="2126698at2759"/>
<sequence>MPSCKGCFVAQGGLRLAPTSMCSHTSLSVFPLVCTSRFGWTLGVEGMWLSLTAGMFFGSIVSFVNICKINWKDMADAARVRTS</sequence>
<evidence type="ECO:0000313" key="2">
    <source>
        <dbReference type="EMBL" id="RMX70468.1"/>
    </source>
</evidence>
<protein>
    <submittedName>
        <fullName evidence="2">Uncharacterized protein</fullName>
    </submittedName>
</protein>
<dbReference type="Proteomes" id="UP000282087">
    <property type="component" value="Unassembled WGS sequence"/>
</dbReference>
<gene>
    <name evidence="2" type="ORF">DD238_000362</name>
</gene>
<name>A0A3M6VUG5_9STRA</name>
<proteinExistence type="predicted"/>
<keyword evidence="3" id="KW-1185">Reference proteome</keyword>
<dbReference type="STRING" id="542832.A0A3M6VUG5"/>
<reference evidence="2 3" key="1">
    <citation type="submission" date="2018-06" db="EMBL/GenBank/DDBJ databases">
        <title>Comparative genomics of downy mildews reveals potential adaptations to biotrophy.</title>
        <authorList>
            <person name="Fletcher K."/>
            <person name="Klosterman S.J."/>
            <person name="Derevnina L."/>
            <person name="Martin F."/>
            <person name="Koike S."/>
            <person name="Reyes Chin-Wo S."/>
            <person name="Mou B."/>
            <person name="Michelmore R."/>
        </authorList>
    </citation>
    <scope>NUCLEOTIDE SEQUENCE [LARGE SCALE GENOMIC DNA]</scope>
    <source>
        <strain evidence="2 3">R14</strain>
    </source>
</reference>
<evidence type="ECO:0000313" key="3">
    <source>
        <dbReference type="Proteomes" id="UP000282087"/>
    </source>
</evidence>
<feature type="transmembrane region" description="Helical" evidence="1">
    <location>
        <begin position="46"/>
        <end position="66"/>
    </location>
</feature>
<dbReference type="EMBL" id="QLLG01000001">
    <property type="protein sequence ID" value="RMX70468.1"/>
    <property type="molecule type" value="Genomic_DNA"/>
</dbReference>